<proteinExistence type="inferred from homology"/>
<comment type="similarity">
    <text evidence="1">Belongs to the peptidase C48 family.</text>
</comment>
<keyword evidence="3" id="KW-0378">Hydrolase</keyword>
<dbReference type="InterPro" id="IPR038765">
    <property type="entry name" value="Papain-like_cys_pep_sf"/>
</dbReference>
<protein>
    <recommendedName>
        <fullName evidence="6">Ubiquitin-like protease family profile domain-containing protein</fullName>
    </recommendedName>
</protein>
<feature type="coiled-coil region" evidence="4">
    <location>
        <begin position="634"/>
        <end position="661"/>
    </location>
</feature>
<keyword evidence="8" id="KW-1185">Reference proteome</keyword>
<gene>
    <name evidence="7" type="ORF">V5O48_014405</name>
</gene>
<evidence type="ECO:0000259" key="6">
    <source>
        <dbReference type="PROSITE" id="PS50600"/>
    </source>
</evidence>
<dbReference type="SUPFAM" id="SSF54001">
    <property type="entry name" value="Cysteine proteinases"/>
    <property type="match status" value="1"/>
</dbReference>
<evidence type="ECO:0000256" key="4">
    <source>
        <dbReference type="SAM" id="Coils"/>
    </source>
</evidence>
<dbReference type="Proteomes" id="UP001465976">
    <property type="component" value="Unassembled WGS sequence"/>
</dbReference>
<dbReference type="InterPro" id="IPR040521">
    <property type="entry name" value="KDZ"/>
</dbReference>
<dbReference type="Pfam" id="PF02902">
    <property type="entry name" value="Peptidase_C48"/>
    <property type="match status" value="1"/>
</dbReference>
<organism evidence="7 8">
    <name type="scientific">Marasmius crinis-equi</name>
    <dbReference type="NCBI Taxonomy" id="585013"/>
    <lineage>
        <taxon>Eukaryota</taxon>
        <taxon>Fungi</taxon>
        <taxon>Dikarya</taxon>
        <taxon>Basidiomycota</taxon>
        <taxon>Agaricomycotina</taxon>
        <taxon>Agaricomycetes</taxon>
        <taxon>Agaricomycetidae</taxon>
        <taxon>Agaricales</taxon>
        <taxon>Marasmiineae</taxon>
        <taxon>Marasmiaceae</taxon>
        <taxon>Marasmius</taxon>
    </lineage>
</organism>
<keyword evidence="2" id="KW-0645">Protease</keyword>
<comment type="caution">
    <text evidence="7">The sequence shown here is derived from an EMBL/GenBank/DDBJ whole genome shotgun (WGS) entry which is preliminary data.</text>
</comment>
<evidence type="ECO:0000256" key="5">
    <source>
        <dbReference type="SAM" id="MobiDB-lite"/>
    </source>
</evidence>
<dbReference type="PANTHER" id="PTHR33096:SF1">
    <property type="entry name" value="CXC1-LIKE CYSTEINE CLUSTER ASSOCIATED WITH KDZ TRANSPOSASES DOMAIN-CONTAINING PROTEIN"/>
    <property type="match status" value="1"/>
</dbReference>
<dbReference type="Pfam" id="PF18758">
    <property type="entry name" value="KDZ"/>
    <property type="match status" value="1"/>
</dbReference>
<evidence type="ECO:0000313" key="8">
    <source>
        <dbReference type="Proteomes" id="UP001465976"/>
    </source>
</evidence>
<feature type="region of interest" description="Disordered" evidence="5">
    <location>
        <begin position="276"/>
        <end position="317"/>
    </location>
</feature>
<feature type="region of interest" description="Disordered" evidence="5">
    <location>
        <begin position="957"/>
        <end position="1011"/>
    </location>
</feature>
<accession>A0ABR3EXS4</accession>
<sequence length="1259" mass="141559">MDTRSYSPPPALSDSTPSALHLPPIDNGDTALLSELPGYHDEPSISESPAPSPTKSAQATPKRRRKQKNRTKITATTEERPDLVSRWKDLVKTLEKPYLLYKERTLGVAVGQGGVPVHLCAGACRIVEETMLEVYAFDYHCTRTFKHCRCQSLSQSLVLNGFFPTAPSQPRMAISIHLLEFYKALCEQSSDAVSALAGALDATYRRRGFRILDSKGSPVKDPLRRSLGQALQWYDMLQLSVDRGLDDALEALKPSLPPLPDTISALLQPNAMSKAFEKVAPKSKPEQPPEASTSKPQGSKRATTAQSKPPTTPGRVRGYLQRLCPACFGGEYFGSSFKVGGDIHVAIDGSFGHRHLKSAGDGVEFHCSYRILTTAEVDAVGARIEAERKKPPKPYNCSVPDDVVNADREAFHAAQGDDNTTGNKRFDENGMMALVCRHDIPLLAASIDTPGEQQKYAIALIEEFFRLIPPQATVAVLYDIACVVDRSIHIYDILDSDVVSRIVFATAVMHAYGHQWACQLHYNPRLRPGLGLTDGEGTERLWSALRKLIGLERRSSRARRIWLLDRQCDAIAQEHREDLGAFIERKLLKYVQKKEAESIRQLRESKTSVKELQALWQDQRQSQTSAQALAPARLKKELAKVLKLQAEIDSLEVTIASTKAAIDKLKFPPSDATMLLSDLQSTHAKLKKKASDLYTSLNIPQNHPSLANVPLDYIHNLLIARDLKYDIRKRAISTIQEYEQIDQAVGGAHEALGTRSHQLARKNMAKRKMAFENLIRRFNQLCTTLETDYKDAYNIPVPRTLPVNISSLRDVDSCDLWEDVWITNSTPPPRWITDEDVRKGIRAVLTLERCAEERQRLAKEATNLCIWFRDELYALLTLSNNPQYLSHRSLVQLRIQEHLLLAETWSNPFTGRQVFDGQIALVFARLSPNALPVIPTPPSDAHLQPTDVCEVQMAFDSSETDQLPGATEAEGDSDEESNSDGGGSSSEDEDVESRPVRGDSDSEDEDEFSLTWQPPDNLRYDLLLHQCLRKGYVHPTLVGRWRDTRELYSLGIRIQFRGPEFDRMDSNTAWLDEDCVNGIAHLIREKNSGVNCAFISSYAIPTLMKDGDYTGLWKTIRPSRYWMHDTWLIPIHSTASHHWALAVIKAKEQRIVLFDSFADRAFLSTWAPRICFIVTRLVKLAQDQGETFVFPSFLCLSNWTARPLEVHRKQRNGYDCGVWILWVIAAVMRGYDYAQLDDSDVGAFRKYLARTIRTLPVPK</sequence>
<evidence type="ECO:0000313" key="7">
    <source>
        <dbReference type="EMBL" id="KAL0567593.1"/>
    </source>
</evidence>
<feature type="compositionally biased region" description="Polar residues" evidence="5">
    <location>
        <begin position="290"/>
        <end position="309"/>
    </location>
</feature>
<dbReference type="Pfam" id="PF18802">
    <property type="entry name" value="CxC1"/>
    <property type="match status" value="1"/>
</dbReference>
<dbReference type="EMBL" id="JBAHYK010001548">
    <property type="protein sequence ID" value="KAL0567593.1"/>
    <property type="molecule type" value="Genomic_DNA"/>
</dbReference>
<dbReference type="Gene3D" id="3.40.395.10">
    <property type="entry name" value="Adenoviral Proteinase, Chain A"/>
    <property type="match status" value="1"/>
</dbReference>
<dbReference type="InterPro" id="IPR041320">
    <property type="entry name" value="CxC1"/>
</dbReference>
<dbReference type="PANTHER" id="PTHR33096">
    <property type="entry name" value="CXC2 DOMAIN-CONTAINING PROTEIN"/>
    <property type="match status" value="1"/>
</dbReference>
<feature type="compositionally biased region" description="Basic residues" evidence="5">
    <location>
        <begin position="61"/>
        <end position="71"/>
    </location>
</feature>
<dbReference type="InterPro" id="IPR003653">
    <property type="entry name" value="Peptidase_C48_C"/>
</dbReference>
<evidence type="ECO:0000256" key="2">
    <source>
        <dbReference type="ARBA" id="ARBA00022670"/>
    </source>
</evidence>
<feature type="domain" description="Ubiquitin-like protease family profile" evidence="6">
    <location>
        <begin position="1054"/>
        <end position="1227"/>
    </location>
</feature>
<name>A0ABR3EXS4_9AGAR</name>
<reference evidence="7 8" key="1">
    <citation type="submission" date="2024-02" db="EMBL/GenBank/DDBJ databases">
        <title>A draft genome for the cacao thread blight pathogen Marasmius crinis-equi.</title>
        <authorList>
            <person name="Cohen S.P."/>
            <person name="Baruah I.K."/>
            <person name="Amoako-Attah I."/>
            <person name="Bukari Y."/>
            <person name="Meinhardt L.W."/>
            <person name="Bailey B.A."/>
        </authorList>
    </citation>
    <scope>NUCLEOTIDE SEQUENCE [LARGE SCALE GENOMIC DNA]</scope>
    <source>
        <strain evidence="7 8">GH-76</strain>
    </source>
</reference>
<keyword evidence="4" id="KW-0175">Coiled coil</keyword>
<feature type="region of interest" description="Disordered" evidence="5">
    <location>
        <begin position="1"/>
        <end position="77"/>
    </location>
</feature>
<evidence type="ECO:0000256" key="3">
    <source>
        <dbReference type="ARBA" id="ARBA00022801"/>
    </source>
</evidence>
<feature type="compositionally biased region" description="Basic and acidic residues" evidence="5">
    <location>
        <begin position="276"/>
        <end position="287"/>
    </location>
</feature>
<feature type="compositionally biased region" description="Acidic residues" evidence="5">
    <location>
        <begin position="969"/>
        <end position="978"/>
    </location>
</feature>
<dbReference type="PROSITE" id="PS50600">
    <property type="entry name" value="ULP_PROTEASE"/>
    <property type="match status" value="1"/>
</dbReference>
<evidence type="ECO:0000256" key="1">
    <source>
        <dbReference type="ARBA" id="ARBA00005234"/>
    </source>
</evidence>